<protein>
    <submittedName>
        <fullName evidence="1">Uncharacterized protein</fullName>
    </submittedName>
</protein>
<reference evidence="1" key="2">
    <citation type="journal article" date="2015" name="Data Brief">
        <title>Shoot transcriptome of the giant reed, Arundo donax.</title>
        <authorList>
            <person name="Barrero R.A."/>
            <person name="Guerrero F.D."/>
            <person name="Moolhuijzen P."/>
            <person name="Goolsby J.A."/>
            <person name="Tidwell J."/>
            <person name="Bellgard S.E."/>
            <person name="Bellgard M.I."/>
        </authorList>
    </citation>
    <scope>NUCLEOTIDE SEQUENCE</scope>
    <source>
        <tissue evidence="1">Shoot tissue taken approximately 20 cm above the soil surface</tissue>
    </source>
</reference>
<sequence>MKSPSLRNFKIWAHQVSLGIPDCHWIGLGSSTGYYIDCIGQGCT</sequence>
<dbReference type="AlphaFoldDB" id="A0A0A8XPX5"/>
<accession>A0A0A8XPX5</accession>
<reference evidence="1" key="1">
    <citation type="submission" date="2014-09" db="EMBL/GenBank/DDBJ databases">
        <authorList>
            <person name="Magalhaes I.L.F."/>
            <person name="Oliveira U."/>
            <person name="Santos F.R."/>
            <person name="Vidigal T.H.D.A."/>
            <person name="Brescovit A.D."/>
            <person name="Santos A.J."/>
        </authorList>
    </citation>
    <scope>NUCLEOTIDE SEQUENCE</scope>
    <source>
        <tissue evidence="1">Shoot tissue taken approximately 20 cm above the soil surface</tissue>
    </source>
</reference>
<name>A0A0A8XPX5_ARUDO</name>
<dbReference type="EMBL" id="GBRH01283217">
    <property type="protein sequence ID" value="JAD14678.1"/>
    <property type="molecule type" value="Transcribed_RNA"/>
</dbReference>
<evidence type="ECO:0000313" key="1">
    <source>
        <dbReference type="EMBL" id="JAD14678.1"/>
    </source>
</evidence>
<proteinExistence type="predicted"/>
<organism evidence="1">
    <name type="scientific">Arundo donax</name>
    <name type="common">Giant reed</name>
    <name type="synonym">Donax arundinaceus</name>
    <dbReference type="NCBI Taxonomy" id="35708"/>
    <lineage>
        <taxon>Eukaryota</taxon>
        <taxon>Viridiplantae</taxon>
        <taxon>Streptophyta</taxon>
        <taxon>Embryophyta</taxon>
        <taxon>Tracheophyta</taxon>
        <taxon>Spermatophyta</taxon>
        <taxon>Magnoliopsida</taxon>
        <taxon>Liliopsida</taxon>
        <taxon>Poales</taxon>
        <taxon>Poaceae</taxon>
        <taxon>PACMAD clade</taxon>
        <taxon>Arundinoideae</taxon>
        <taxon>Arundineae</taxon>
        <taxon>Arundo</taxon>
    </lineage>
</organism>